<evidence type="ECO:0000313" key="2">
    <source>
        <dbReference type="Proteomes" id="UP000537131"/>
    </source>
</evidence>
<dbReference type="InterPro" id="IPR011256">
    <property type="entry name" value="Reg_factor_effector_dom_sf"/>
</dbReference>
<evidence type="ECO:0000313" key="1">
    <source>
        <dbReference type="EMBL" id="NMM62860.1"/>
    </source>
</evidence>
<accession>A0A7Y0EI64</accession>
<dbReference type="Pfam" id="PF16895">
    <property type="entry name" value="DUF5085"/>
    <property type="match status" value="1"/>
</dbReference>
<dbReference type="EMBL" id="JABBNI010000015">
    <property type="protein sequence ID" value="NMM62860.1"/>
    <property type="molecule type" value="Genomic_DNA"/>
</dbReference>
<protein>
    <submittedName>
        <fullName evidence="1">DUF5085 family protein</fullName>
    </submittedName>
</protein>
<keyword evidence="2" id="KW-1185">Reference proteome</keyword>
<name>A0A7Y0EI64_9CLOT</name>
<reference evidence="1 2" key="1">
    <citation type="submission" date="2020-04" db="EMBL/GenBank/DDBJ databases">
        <authorList>
            <person name="Doyle D.A."/>
        </authorList>
    </citation>
    <scope>NUCLEOTIDE SEQUENCE [LARGE SCALE GENOMIC DNA]</scope>
    <source>
        <strain evidence="1 2">P21</strain>
    </source>
</reference>
<dbReference type="AlphaFoldDB" id="A0A7Y0EI64"/>
<gene>
    <name evidence="1" type="ORF">HBE96_09130</name>
</gene>
<proteinExistence type="predicted"/>
<organism evidence="1 2">
    <name type="scientific">Clostridium muellerianum</name>
    <dbReference type="NCBI Taxonomy" id="2716538"/>
    <lineage>
        <taxon>Bacteria</taxon>
        <taxon>Bacillati</taxon>
        <taxon>Bacillota</taxon>
        <taxon>Clostridia</taxon>
        <taxon>Eubacteriales</taxon>
        <taxon>Clostridiaceae</taxon>
        <taxon>Clostridium</taxon>
    </lineage>
</organism>
<dbReference type="Proteomes" id="UP000537131">
    <property type="component" value="Unassembled WGS sequence"/>
</dbReference>
<sequence length="150" mass="17183">MKIKRNPLIFHNVLSIKVICKTNEWVNHARELRNSIIKNGLYVTGPVIYTVEDVDKENNTAKVGIYVPINTEIDLEPNNKYVFIEEMKFEDGLILRHADLDDDIETVTYDTLRAAAGNYNLKLVEPFYNIYLDVFGGGVIDVYAPIEKSM</sequence>
<dbReference type="RefSeq" id="WP_169297466.1">
    <property type="nucleotide sequence ID" value="NZ_JABBNI010000015.1"/>
</dbReference>
<comment type="caution">
    <text evidence="1">The sequence shown here is derived from an EMBL/GenBank/DDBJ whole genome shotgun (WGS) entry which is preliminary data.</text>
</comment>
<reference evidence="1 2" key="2">
    <citation type="submission" date="2020-06" db="EMBL/GenBank/DDBJ databases">
        <title>Complete Genome Sequence of Clostridium muelleri sp. nov. P21T, an Acid-Alcohol Producing Acetogen Isolated from Old Hay.</title>
        <authorList>
            <person name="Duncan K.E."/>
            <person name="Tanner R.S."/>
        </authorList>
    </citation>
    <scope>NUCLEOTIDE SEQUENCE [LARGE SCALE GENOMIC DNA]</scope>
    <source>
        <strain evidence="1 2">P21</strain>
    </source>
</reference>
<dbReference type="Gene3D" id="3.20.80.10">
    <property type="entry name" value="Regulatory factor, effector binding domain"/>
    <property type="match status" value="1"/>
</dbReference>
<dbReference type="InterPro" id="IPR031664">
    <property type="entry name" value="DUF5085"/>
</dbReference>